<dbReference type="CDD" id="cd03013">
    <property type="entry name" value="PRX5_like"/>
    <property type="match status" value="1"/>
</dbReference>
<keyword evidence="10" id="KW-1185">Reference proteome</keyword>
<keyword evidence="4 7" id="KW-0560">Oxidoreductase</keyword>
<keyword evidence="2 7" id="KW-0575">Peroxidase</keyword>
<dbReference type="InterPro" id="IPR013740">
    <property type="entry name" value="Redoxin"/>
</dbReference>
<dbReference type="EMBL" id="JAVRRD010000036">
    <property type="protein sequence ID" value="KAK5045485.1"/>
    <property type="molecule type" value="Genomic_DNA"/>
</dbReference>
<dbReference type="Pfam" id="PF08534">
    <property type="entry name" value="Redoxin"/>
    <property type="match status" value="1"/>
</dbReference>
<dbReference type="Gene3D" id="3.40.30.10">
    <property type="entry name" value="Glutaredoxin"/>
    <property type="match status" value="1"/>
</dbReference>
<evidence type="ECO:0000256" key="2">
    <source>
        <dbReference type="ARBA" id="ARBA00022559"/>
    </source>
</evidence>
<sequence>MVKEGDYIPDVDLFENSPRTKVNLAQELASGKGVIVGVPAAFSPSCSDKHVPGYLASGRLKDAGKIFIVSVNDAFVTKAWGKALDEHQSSGVRFLADPAGQFSKAWDVLFDATPALGNHRSKRYAITTQDGQVVKVSIEAEPGAVTVSGAAQHL</sequence>
<dbReference type="SUPFAM" id="SSF52833">
    <property type="entry name" value="Thioredoxin-like"/>
    <property type="match status" value="1"/>
</dbReference>
<evidence type="ECO:0000259" key="8">
    <source>
        <dbReference type="PROSITE" id="PS51352"/>
    </source>
</evidence>
<dbReference type="GO" id="GO:0008379">
    <property type="term" value="F:thioredoxin peroxidase activity"/>
    <property type="evidence" value="ECO:0007669"/>
    <property type="project" value="InterPro"/>
</dbReference>
<dbReference type="GO" id="GO:0005777">
    <property type="term" value="C:peroxisome"/>
    <property type="evidence" value="ECO:0007669"/>
    <property type="project" value="TreeGrafter"/>
</dbReference>
<dbReference type="RefSeq" id="XP_064701109.1">
    <property type="nucleotide sequence ID" value="XM_064852645.1"/>
</dbReference>
<gene>
    <name evidence="9" type="ORF">LTR84_009103</name>
</gene>
<proteinExistence type="inferred from homology"/>
<dbReference type="GeneID" id="89977264"/>
<comment type="similarity">
    <text evidence="1 7">Belongs to the peroxiredoxin family. Prx5 subfamily.</text>
</comment>
<dbReference type="InterPro" id="IPR036249">
    <property type="entry name" value="Thioredoxin-like_sf"/>
</dbReference>
<reference evidence="9 10" key="1">
    <citation type="submission" date="2023-08" db="EMBL/GenBank/DDBJ databases">
        <title>Black Yeasts Isolated from many extreme environments.</title>
        <authorList>
            <person name="Coleine C."/>
            <person name="Stajich J.E."/>
            <person name="Selbmann L."/>
        </authorList>
    </citation>
    <scope>NUCLEOTIDE SEQUENCE [LARGE SCALE GENOMIC DNA]</scope>
    <source>
        <strain evidence="9 10">CCFEE 5792</strain>
    </source>
</reference>
<dbReference type="InterPro" id="IPR037944">
    <property type="entry name" value="PRX5-like"/>
</dbReference>
<dbReference type="GO" id="GO:0005739">
    <property type="term" value="C:mitochondrion"/>
    <property type="evidence" value="ECO:0007669"/>
    <property type="project" value="TreeGrafter"/>
</dbReference>
<dbReference type="PANTHER" id="PTHR10430:SF39">
    <property type="entry name" value="PEROXISOMAL MEMBRANE ASSOCIATED PROTEIN 20"/>
    <property type="match status" value="1"/>
</dbReference>
<accession>A0AAV9MVH5</accession>
<dbReference type="Proteomes" id="UP001358417">
    <property type="component" value="Unassembled WGS sequence"/>
</dbReference>
<dbReference type="FunFam" id="3.40.30.10:FF:000159">
    <property type="entry name" value="Peroxiredoxin"/>
    <property type="match status" value="1"/>
</dbReference>
<evidence type="ECO:0000256" key="7">
    <source>
        <dbReference type="RuleBase" id="RU366011"/>
    </source>
</evidence>
<protein>
    <recommendedName>
        <fullName evidence="8">Thioredoxin domain-containing protein</fullName>
    </recommendedName>
</protein>
<feature type="active site" description="Cysteine sulfenic acid (-SOH) intermediate" evidence="6">
    <location>
        <position position="46"/>
    </location>
</feature>
<feature type="domain" description="Thioredoxin" evidence="8">
    <location>
        <begin position="2"/>
        <end position="154"/>
    </location>
</feature>
<comment type="caution">
    <text evidence="9">The sequence shown here is derived from an EMBL/GenBank/DDBJ whole genome shotgun (WGS) entry which is preliminary data.</text>
</comment>
<organism evidence="9 10">
    <name type="scientific">Exophiala bonariae</name>
    <dbReference type="NCBI Taxonomy" id="1690606"/>
    <lineage>
        <taxon>Eukaryota</taxon>
        <taxon>Fungi</taxon>
        <taxon>Dikarya</taxon>
        <taxon>Ascomycota</taxon>
        <taxon>Pezizomycotina</taxon>
        <taxon>Eurotiomycetes</taxon>
        <taxon>Chaetothyriomycetidae</taxon>
        <taxon>Chaetothyriales</taxon>
        <taxon>Herpotrichiellaceae</taxon>
        <taxon>Exophiala</taxon>
    </lineage>
</organism>
<evidence type="ECO:0000313" key="9">
    <source>
        <dbReference type="EMBL" id="KAK5045485.1"/>
    </source>
</evidence>
<keyword evidence="5 7" id="KW-0676">Redox-active center</keyword>
<keyword evidence="3 7" id="KW-0049">Antioxidant</keyword>
<evidence type="ECO:0000313" key="10">
    <source>
        <dbReference type="Proteomes" id="UP001358417"/>
    </source>
</evidence>
<dbReference type="InterPro" id="IPR013766">
    <property type="entry name" value="Thioredoxin_domain"/>
</dbReference>
<dbReference type="GO" id="GO:0034599">
    <property type="term" value="P:cellular response to oxidative stress"/>
    <property type="evidence" value="ECO:0007669"/>
    <property type="project" value="InterPro"/>
</dbReference>
<name>A0AAV9MVH5_9EURO</name>
<evidence type="ECO:0000256" key="6">
    <source>
        <dbReference type="PIRSR" id="PIRSR637944-1"/>
    </source>
</evidence>
<dbReference type="AlphaFoldDB" id="A0AAV9MVH5"/>
<evidence type="ECO:0000256" key="5">
    <source>
        <dbReference type="ARBA" id="ARBA00023284"/>
    </source>
</evidence>
<dbReference type="GO" id="GO:0045454">
    <property type="term" value="P:cell redox homeostasis"/>
    <property type="evidence" value="ECO:0007669"/>
    <property type="project" value="TreeGrafter"/>
</dbReference>
<dbReference type="PROSITE" id="PS51352">
    <property type="entry name" value="THIOREDOXIN_2"/>
    <property type="match status" value="1"/>
</dbReference>
<evidence type="ECO:0000256" key="3">
    <source>
        <dbReference type="ARBA" id="ARBA00022862"/>
    </source>
</evidence>
<evidence type="ECO:0000256" key="4">
    <source>
        <dbReference type="ARBA" id="ARBA00023002"/>
    </source>
</evidence>
<dbReference type="GO" id="GO:0042744">
    <property type="term" value="P:hydrogen peroxide catabolic process"/>
    <property type="evidence" value="ECO:0007669"/>
    <property type="project" value="TreeGrafter"/>
</dbReference>
<evidence type="ECO:0000256" key="1">
    <source>
        <dbReference type="ARBA" id="ARBA00010505"/>
    </source>
</evidence>
<comment type="function">
    <text evidence="7">Thiol-specific peroxidase that catalyzes the reduction of hydrogen peroxide and organic hydroperoxides to water and alcohols, respectively. Plays a role in cell protection against oxidative stress by detoxifying peroxides.</text>
</comment>
<dbReference type="PANTHER" id="PTHR10430">
    <property type="entry name" value="PEROXIREDOXIN"/>
    <property type="match status" value="1"/>
</dbReference>
<dbReference type="GO" id="GO:0005829">
    <property type="term" value="C:cytosol"/>
    <property type="evidence" value="ECO:0007669"/>
    <property type="project" value="TreeGrafter"/>
</dbReference>